<evidence type="ECO:0000256" key="3">
    <source>
        <dbReference type="ARBA" id="ARBA00012438"/>
    </source>
</evidence>
<dbReference type="Gene3D" id="3.30.565.10">
    <property type="entry name" value="Histidine kinase-like ATPase, C-terminal domain"/>
    <property type="match status" value="1"/>
</dbReference>
<dbReference type="AlphaFoldDB" id="A0A3B1ANT0"/>
<dbReference type="CDD" id="cd00082">
    <property type="entry name" value="HisKA"/>
    <property type="match status" value="1"/>
</dbReference>
<dbReference type="SUPFAM" id="SSF103190">
    <property type="entry name" value="Sensory domain-like"/>
    <property type="match status" value="1"/>
</dbReference>
<evidence type="ECO:0000256" key="2">
    <source>
        <dbReference type="ARBA" id="ARBA00004651"/>
    </source>
</evidence>
<feature type="domain" description="Histidine kinase" evidence="13">
    <location>
        <begin position="429"/>
        <end position="637"/>
    </location>
</feature>
<keyword evidence="11" id="KW-0472">Membrane</keyword>
<dbReference type="Pfam" id="PF00512">
    <property type="entry name" value="HisKA"/>
    <property type="match status" value="1"/>
</dbReference>
<dbReference type="PRINTS" id="PR00344">
    <property type="entry name" value="BCTRLSENSOR"/>
</dbReference>
<dbReference type="EMBL" id="UOFR01000026">
    <property type="protein sequence ID" value="VAW94356.1"/>
    <property type="molecule type" value="Genomic_DNA"/>
</dbReference>
<evidence type="ECO:0000256" key="12">
    <source>
        <dbReference type="ARBA" id="ARBA00023012"/>
    </source>
</evidence>
<dbReference type="EC" id="2.7.13.3" evidence="3"/>
<dbReference type="InterPro" id="IPR048760">
    <property type="entry name" value="VP0354-like_sensor_dom"/>
</dbReference>
<name>A0A3B1ANT0_9ZZZZ</name>
<reference evidence="15" key="1">
    <citation type="submission" date="2018-06" db="EMBL/GenBank/DDBJ databases">
        <authorList>
            <person name="Zhirakovskaya E."/>
        </authorList>
    </citation>
    <scope>NUCLEOTIDE SEQUENCE</scope>
</reference>
<dbReference type="Gene3D" id="6.10.340.10">
    <property type="match status" value="1"/>
</dbReference>
<comment type="subcellular location">
    <subcellularLocation>
        <location evidence="2">Cell membrane</location>
        <topology evidence="2">Multi-pass membrane protein</topology>
    </subcellularLocation>
</comment>
<dbReference type="GO" id="GO:0000155">
    <property type="term" value="F:phosphorelay sensor kinase activity"/>
    <property type="evidence" value="ECO:0007669"/>
    <property type="project" value="InterPro"/>
</dbReference>
<evidence type="ECO:0000256" key="10">
    <source>
        <dbReference type="ARBA" id="ARBA00022840"/>
    </source>
</evidence>
<dbReference type="Gene3D" id="1.10.287.130">
    <property type="match status" value="1"/>
</dbReference>
<evidence type="ECO:0000256" key="9">
    <source>
        <dbReference type="ARBA" id="ARBA00022777"/>
    </source>
</evidence>
<dbReference type="CDD" id="cd06225">
    <property type="entry name" value="HAMP"/>
    <property type="match status" value="1"/>
</dbReference>
<keyword evidence="7" id="KW-0812">Transmembrane</keyword>
<dbReference type="PANTHER" id="PTHR43065:SF10">
    <property type="entry name" value="PEROXIDE STRESS-ACTIVATED HISTIDINE KINASE MAK3"/>
    <property type="match status" value="1"/>
</dbReference>
<evidence type="ECO:0000256" key="8">
    <source>
        <dbReference type="ARBA" id="ARBA00022741"/>
    </source>
</evidence>
<evidence type="ECO:0000313" key="15">
    <source>
        <dbReference type="EMBL" id="VAW94356.1"/>
    </source>
</evidence>
<dbReference type="InterPro" id="IPR003661">
    <property type="entry name" value="HisK_dim/P_dom"/>
</dbReference>
<keyword evidence="8" id="KW-0547">Nucleotide-binding</keyword>
<dbReference type="InterPro" id="IPR003660">
    <property type="entry name" value="HAMP_dom"/>
</dbReference>
<dbReference type="GO" id="GO:0005524">
    <property type="term" value="F:ATP binding"/>
    <property type="evidence" value="ECO:0007669"/>
    <property type="project" value="UniProtKB-KW"/>
</dbReference>
<dbReference type="SUPFAM" id="SSF47384">
    <property type="entry name" value="Homodimeric domain of signal transducing histidine kinase"/>
    <property type="match status" value="1"/>
</dbReference>
<dbReference type="PANTHER" id="PTHR43065">
    <property type="entry name" value="SENSOR HISTIDINE KINASE"/>
    <property type="match status" value="1"/>
</dbReference>
<keyword evidence="9" id="KW-0418">Kinase</keyword>
<dbReference type="InterPro" id="IPR003594">
    <property type="entry name" value="HATPase_dom"/>
</dbReference>
<evidence type="ECO:0000256" key="5">
    <source>
        <dbReference type="ARBA" id="ARBA00022553"/>
    </source>
</evidence>
<keyword evidence="12" id="KW-0902">Two-component regulatory system</keyword>
<dbReference type="SMART" id="SM00387">
    <property type="entry name" value="HATPase_c"/>
    <property type="match status" value="1"/>
</dbReference>
<dbReference type="Pfam" id="PF21623">
    <property type="entry name" value="HK_sensor_dom_bact"/>
    <property type="match status" value="1"/>
</dbReference>
<proteinExistence type="predicted"/>
<keyword evidence="5" id="KW-0597">Phosphoprotein</keyword>
<dbReference type="InterPro" id="IPR036890">
    <property type="entry name" value="HATPase_C_sf"/>
</dbReference>
<evidence type="ECO:0000256" key="1">
    <source>
        <dbReference type="ARBA" id="ARBA00000085"/>
    </source>
</evidence>
<dbReference type="InterPro" id="IPR036097">
    <property type="entry name" value="HisK_dim/P_sf"/>
</dbReference>
<feature type="domain" description="HAMP" evidence="14">
    <location>
        <begin position="353"/>
        <end position="405"/>
    </location>
</feature>
<evidence type="ECO:0000259" key="14">
    <source>
        <dbReference type="PROSITE" id="PS50885"/>
    </source>
</evidence>
<evidence type="ECO:0000259" key="13">
    <source>
        <dbReference type="PROSITE" id="PS50109"/>
    </source>
</evidence>
<organism evidence="15">
    <name type="scientific">hydrothermal vent metagenome</name>
    <dbReference type="NCBI Taxonomy" id="652676"/>
    <lineage>
        <taxon>unclassified sequences</taxon>
        <taxon>metagenomes</taxon>
        <taxon>ecological metagenomes</taxon>
    </lineage>
</organism>
<dbReference type="SUPFAM" id="SSF55874">
    <property type="entry name" value="ATPase domain of HSP90 chaperone/DNA topoisomerase II/histidine kinase"/>
    <property type="match status" value="1"/>
</dbReference>
<dbReference type="Gene3D" id="3.30.450.20">
    <property type="entry name" value="PAS domain"/>
    <property type="match status" value="1"/>
</dbReference>
<protein>
    <recommendedName>
        <fullName evidence="3">histidine kinase</fullName>
        <ecNumber evidence="3">2.7.13.3</ecNumber>
    </recommendedName>
</protein>
<evidence type="ECO:0000256" key="11">
    <source>
        <dbReference type="ARBA" id="ARBA00022989"/>
    </source>
</evidence>
<dbReference type="InterPro" id="IPR005467">
    <property type="entry name" value="His_kinase_dom"/>
</dbReference>
<dbReference type="InterPro" id="IPR004358">
    <property type="entry name" value="Sig_transdc_His_kin-like_C"/>
</dbReference>
<dbReference type="SMART" id="SM00388">
    <property type="entry name" value="HisKA"/>
    <property type="match status" value="1"/>
</dbReference>
<dbReference type="SUPFAM" id="SSF158472">
    <property type="entry name" value="HAMP domain-like"/>
    <property type="match status" value="1"/>
</dbReference>
<keyword evidence="6" id="KW-0808">Transferase</keyword>
<comment type="catalytic activity">
    <reaction evidence="1">
        <text>ATP + protein L-histidine = ADP + protein N-phospho-L-histidine.</text>
        <dbReference type="EC" id="2.7.13.3"/>
    </reaction>
</comment>
<evidence type="ECO:0000256" key="4">
    <source>
        <dbReference type="ARBA" id="ARBA00022475"/>
    </source>
</evidence>
<sequence length="654" mass="73619">MQLRHKFFLILTSMTAVPLLILLFGVVDRAESELRAQTEKELHVTLNKMSDEIQLILNNQKAIARGLAHVPAVQHFAAFTFKQSATDVNSADYQRLAEDLELFFLNYSHVVPSIQALRFIDPQGKTLVKVKEGKPIEPKLIDEKYKRLFVADQSEKTFFKYTQGMQQDVVMSDFELGRVTVDADFCPAMVRYSAAVKDELDREQGLLVVNMWGTRLDSTVKSALGGYPGNAYVVEINEGTVRDGIYLYHHEISKRFGNQLDSQYRITNELSPEEWQYIKSNKEKGSLFRADGKMLFFKTLSPFETRPDTSWLLLVEADSKTVFASIDNLRRSIWLLLGVLLVISLLISVWAAWQMSHPIHDLAEAITRYADGDHSVRYNDTRSDEIGIAGKAFNYLTSSLVKAKRERDKAEQLARQSERLASVGQLAAGIGHEINNPLMNIMSLASLIEEGVKNNQEALNDLSLLKKEGERCARIVQGILSFARENKPDYHDFDMSQLVEETLDLLQHRIESAEITVVTELQHDLFLVADMNQLQQVLVNIILNAVQASVSGGIIHIKSYKDIDYIAVEIMDTGAGIKAQEMSKVFDPFFTTKKEGEGTGLGLSVSYGIVKHHGGTIHLENTPGEGLRVVILLPFQAEIDSHPDDKILEEKYVV</sequence>
<dbReference type="GO" id="GO:0005886">
    <property type="term" value="C:plasma membrane"/>
    <property type="evidence" value="ECO:0007669"/>
    <property type="project" value="UniProtKB-SubCell"/>
</dbReference>
<keyword evidence="4" id="KW-1003">Cell membrane</keyword>
<dbReference type="Pfam" id="PF02518">
    <property type="entry name" value="HATPase_c"/>
    <property type="match status" value="1"/>
</dbReference>
<dbReference type="PROSITE" id="PS50885">
    <property type="entry name" value="HAMP"/>
    <property type="match status" value="1"/>
</dbReference>
<evidence type="ECO:0000256" key="6">
    <source>
        <dbReference type="ARBA" id="ARBA00022679"/>
    </source>
</evidence>
<dbReference type="Pfam" id="PF00672">
    <property type="entry name" value="HAMP"/>
    <property type="match status" value="1"/>
</dbReference>
<dbReference type="InterPro" id="IPR029151">
    <property type="entry name" value="Sensor-like_sf"/>
</dbReference>
<dbReference type="SMART" id="SM00304">
    <property type="entry name" value="HAMP"/>
    <property type="match status" value="1"/>
</dbReference>
<evidence type="ECO:0000256" key="7">
    <source>
        <dbReference type="ARBA" id="ARBA00022692"/>
    </source>
</evidence>
<gene>
    <name evidence="15" type="ORF">MNBD_GAMMA21-769</name>
</gene>
<keyword evidence="10" id="KW-0067">ATP-binding</keyword>
<accession>A0A3B1ANT0</accession>
<keyword evidence="11" id="KW-1133">Transmembrane helix</keyword>
<dbReference type="PROSITE" id="PS50109">
    <property type="entry name" value="HIS_KIN"/>
    <property type="match status" value="1"/>
</dbReference>